<dbReference type="InterPro" id="IPR005225">
    <property type="entry name" value="Small_GTP-bd"/>
</dbReference>
<reference evidence="3 4" key="1">
    <citation type="submission" date="2024-04" db="EMBL/GenBank/DDBJ databases">
        <title>Tritrichomonas musculus Genome.</title>
        <authorList>
            <person name="Alves-Ferreira E."/>
            <person name="Grigg M."/>
            <person name="Lorenzi H."/>
            <person name="Galac M."/>
        </authorList>
    </citation>
    <scope>NUCLEOTIDE SEQUENCE [LARGE SCALE GENOMIC DNA]</scope>
    <source>
        <strain evidence="3 4">EAF2021</strain>
    </source>
</reference>
<keyword evidence="4" id="KW-1185">Reference proteome</keyword>
<dbReference type="Pfam" id="PF00071">
    <property type="entry name" value="Ras"/>
    <property type="match status" value="1"/>
</dbReference>
<dbReference type="SMART" id="SM00175">
    <property type="entry name" value="RAB"/>
    <property type="match status" value="1"/>
</dbReference>
<dbReference type="PANTHER" id="PTHR47977">
    <property type="entry name" value="RAS-RELATED PROTEIN RAB"/>
    <property type="match status" value="1"/>
</dbReference>
<evidence type="ECO:0000313" key="4">
    <source>
        <dbReference type="Proteomes" id="UP001470230"/>
    </source>
</evidence>
<dbReference type="SMART" id="SM00174">
    <property type="entry name" value="RHO"/>
    <property type="match status" value="1"/>
</dbReference>
<gene>
    <name evidence="3" type="ORF">M9Y10_010592</name>
</gene>
<accession>A0ABR2ILD3</accession>
<dbReference type="PRINTS" id="PR00449">
    <property type="entry name" value="RASTRNSFRMNG"/>
</dbReference>
<dbReference type="PROSITE" id="PS51421">
    <property type="entry name" value="RAS"/>
    <property type="match status" value="1"/>
</dbReference>
<dbReference type="InterPro" id="IPR027417">
    <property type="entry name" value="P-loop_NTPase"/>
</dbReference>
<dbReference type="NCBIfam" id="TIGR00231">
    <property type="entry name" value="small_GTP"/>
    <property type="match status" value="1"/>
</dbReference>
<name>A0ABR2ILD3_9EUKA</name>
<evidence type="ECO:0000313" key="3">
    <source>
        <dbReference type="EMBL" id="KAK8865062.1"/>
    </source>
</evidence>
<dbReference type="Proteomes" id="UP001470230">
    <property type="component" value="Unassembled WGS sequence"/>
</dbReference>
<dbReference type="Gene3D" id="3.40.50.300">
    <property type="entry name" value="P-loop containing nucleotide triphosphate hydrolases"/>
    <property type="match status" value="1"/>
</dbReference>
<protein>
    <submittedName>
        <fullName evidence="3">GTP-binding protein</fullName>
    </submittedName>
</protein>
<keyword evidence="2" id="KW-0342">GTP-binding</keyword>
<sequence>MQGGNSNNNLKIVIIGNYAVGKSTILQRFKKEEYKTILPTSTSAYEIIHHIVNNMPIDLHFHDTAGQEKFRSITIQYFRCVDVFVIVYDINDMASFKAVDEWNSLIKEHSTSSNPKIILVGNKSDLSRVISRRNGELKAIELNAEFMEVSAILNTNIDDLLNLIAEQYDENMINNVVTNFDLNSNADSGHRSNCC</sequence>
<dbReference type="InterPro" id="IPR050227">
    <property type="entry name" value="Rab"/>
</dbReference>
<proteinExistence type="predicted"/>
<dbReference type="SMART" id="SM00173">
    <property type="entry name" value="RAS"/>
    <property type="match status" value="1"/>
</dbReference>
<keyword evidence="1" id="KW-0547">Nucleotide-binding</keyword>
<organism evidence="3 4">
    <name type="scientific">Tritrichomonas musculus</name>
    <dbReference type="NCBI Taxonomy" id="1915356"/>
    <lineage>
        <taxon>Eukaryota</taxon>
        <taxon>Metamonada</taxon>
        <taxon>Parabasalia</taxon>
        <taxon>Tritrichomonadida</taxon>
        <taxon>Tritrichomonadidae</taxon>
        <taxon>Tritrichomonas</taxon>
    </lineage>
</organism>
<dbReference type="EMBL" id="JAPFFF010000016">
    <property type="protein sequence ID" value="KAK8865062.1"/>
    <property type="molecule type" value="Genomic_DNA"/>
</dbReference>
<dbReference type="PROSITE" id="PS51420">
    <property type="entry name" value="RHO"/>
    <property type="match status" value="1"/>
</dbReference>
<comment type="caution">
    <text evidence="3">The sequence shown here is derived from an EMBL/GenBank/DDBJ whole genome shotgun (WGS) entry which is preliminary data.</text>
</comment>
<dbReference type="SUPFAM" id="SSF52540">
    <property type="entry name" value="P-loop containing nucleoside triphosphate hydrolases"/>
    <property type="match status" value="1"/>
</dbReference>
<dbReference type="PROSITE" id="PS51419">
    <property type="entry name" value="RAB"/>
    <property type="match status" value="1"/>
</dbReference>
<evidence type="ECO:0000256" key="2">
    <source>
        <dbReference type="ARBA" id="ARBA00023134"/>
    </source>
</evidence>
<dbReference type="InterPro" id="IPR001806">
    <property type="entry name" value="Small_GTPase"/>
</dbReference>
<evidence type="ECO:0000256" key="1">
    <source>
        <dbReference type="ARBA" id="ARBA00022741"/>
    </source>
</evidence>
<dbReference type="CDD" id="cd00154">
    <property type="entry name" value="Rab"/>
    <property type="match status" value="1"/>
</dbReference>